<dbReference type="InterPro" id="IPR002048">
    <property type="entry name" value="EF_hand_dom"/>
</dbReference>
<dbReference type="PANTHER" id="PTHR20875:SF5">
    <property type="entry name" value="EF-HAND DOMAIN-CONTAINING PROTEIN"/>
    <property type="match status" value="1"/>
</dbReference>
<evidence type="ECO:0000256" key="1">
    <source>
        <dbReference type="ARBA" id="ARBA00022553"/>
    </source>
</evidence>
<dbReference type="SUPFAM" id="SSF47473">
    <property type="entry name" value="EF-hand"/>
    <property type="match status" value="4"/>
</dbReference>
<evidence type="ECO:0000313" key="6">
    <source>
        <dbReference type="EMBL" id="RNA37463.1"/>
    </source>
</evidence>
<evidence type="ECO:0000256" key="4">
    <source>
        <dbReference type="SAM" id="MobiDB-lite"/>
    </source>
</evidence>
<dbReference type="Gene3D" id="1.10.238.10">
    <property type="entry name" value="EF-hand"/>
    <property type="match status" value="6"/>
</dbReference>
<dbReference type="EMBL" id="REGN01001039">
    <property type="protein sequence ID" value="RNA37463.1"/>
    <property type="molecule type" value="Genomic_DNA"/>
</dbReference>
<feature type="domain" description="EF-hand" evidence="5">
    <location>
        <begin position="838"/>
        <end position="873"/>
    </location>
</feature>
<name>A0A3M7SNT4_BRAPC</name>
<dbReference type="PROSITE" id="PS50222">
    <property type="entry name" value="EF_HAND_2"/>
    <property type="match status" value="3"/>
</dbReference>
<dbReference type="InterPro" id="IPR015070">
    <property type="entry name" value="EF_hand_DJBP"/>
</dbReference>
<dbReference type="Pfam" id="PF13499">
    <property type="entry name" value="EF-hand_7"/>
    <property type="match status" value="1"/>
</dbReference>
<dbReference type="Proteomes" id="UP000276133">
    <property type="component" value="Unassembled WGS sequence"/>
</dbReference>
<dbReference type="GO" id="GO:0005509">
    <property type="term" value="F:calcium ion binding"/>
    <property type="evidence" value="ECO:0007669"/>
    <property type="project" value="InterPro"/>
</dbReference>
<keyword evidence="1" id="KW-0597">Phosphoprotein</keyword>
<keyword evidence="7" id="KW-1185">Reference proteome</keyword>
<dbReference type="InterPro" id="IPR052603">
    <property type="entry name" value="EFCB6"/>
</dbReference>
<dbReference type="InterPro" id="IPR011992">
    <property type="entry name" value="EF-hand-dom_pair"/>
</dbReference>
<accession>A0A3M7SNT4</accession>
<dbReference type="OrthoDB" id="26525at2759"/>
<comment type="caution">
    <text evidence="6">The sequence shown here is derived from an EMBL/GenBank/DDBJ whole genome shotgun (WGS) entry which is preliminary data.</text>
</comment>
<feature type="region of interest" description="Disordered" evidence="4">
    <location>
        <begin position="564"/>
        <end position="603"/>
    </location>
</feature>
<protein>
    <submittedName>
        <fullName evidence="6">EF-hand calcium-binding domain-containing 6-like</fullName>
    </submittedName>
</protein>
<evidence type="ECO:0000256" key="2">
    <source>
        <dbReference type="ARBA" id="ARBA00022737"/>
    </source>
</evidence>
<keyword evidence="3" id="KW-0106">Calcium</keyword>
<dbReference type="Pfam" id="PF08976">
    <property type="entry name" value="EF-hand_11"/>
    <property type="match status" value="1"/>
</dbReference>
<dbReference type="SMART" id="SM00054">
    <property type="entry name" value="EFh"/>
    <property type="match status" value="6"/>
</dbReference>
<dbReference type="STRING" id="10195.A0A3M7SNT4"/>
<proteinExistence type="predicted"/>
<evidence type="ECO:0000313" key="7">
    <source>
        <dbReference type="Proteomes" id="UP000276133"/>
    </source>
</evidence>
<sequence length="906" mass="105079">MSVMAESQPFHLPQIVHPSTKVDKDPNTINITARGVSRASSLGELADKYYSSTNPVRPYEASESAFKRSKAKSKPLLDSFEYHIPENVEAVYSTDPNKVSIPVFGSRPGTSMSSSSMSSFRSVNASVDIEEYYQLIKDKAKSNFHEIKTKFRNADPDGKGGVSKEAFAHILASILGPSKPLSHQHFLRLVEKMGLKKMQLIRYEEFISCLKENRGEVDWQETARSNNSIQTSISRKATQVFVILKEKSKMRSPEMVKLIPQLNGGSAGRVFKFELLNCINGMGIRMETDEFEKLWKKIDPEAFGFVKSETLLKKLGIDLDSLKEESLIDLNGLFREEGSHSLDVPIARITDIPANKYKVKSAAKKKNSVEKWLKKKFRNGFVKIKHSFEEIDLQKTGEVRRDQFVSVLRQHGFQIENNLLDEFLERCGIKFAKNSILISYVDFLEKFQNRSDHGIAYRFITSGDMDDDKSVTTIGKVERNLIRLFQSDFLALLQTFRKIDRNKINTISKQEFRAAIESHFSIEITDSEFDEFVRDVPKDSLDRIRYLEFMTKFDTDTTSTLFDAQSLPPDEFKPKKNRKKQYDPILEEKEEETPRPIQNYNGRSSKELNKIIKEIIRDKYKDAENAWAELDTTNSNEMTKDMMYNLFKKLKINPMITRDEIDFLWREFILKDNKKLDYWQFVRHFGYTKKSAAYLNAKIAPPKRGDNDMMLTSNKLGRDSILIRGSVQSKLILQFDILKRSFQDIDPYGTDYLLKDEFEEILRELCPELNNQEMDFIFTKYADSDDGRINYMAFLAPYSPKKKRESRADNVKQNEDLPSSRLDMNEPLIMKLRMKLSESYKELRRLFKKHDLKQSGFVNLAAFKETLKSQKVNLSEDDMFILMRRLDKDVTGMINYNKFINEVIKP</sequence>
<feature type="domain" description="EF-hand" evidence="5">
    <location>
        <begin position="142"/>
        <end position="177"/>
    </location>
</feature>
<dbReference type="AlphaFoldDB" id="A0A3M7SNT4"/>
<reference evidence="6 7" key="1">
    <citation type="journal article" date="2018" name="Sci. Rep.">
        <title>Genomic signatures of local adaptation to the degree of environmental predictability in rotifers.</title>
        <authorList>
            <person name="Franch-Gras L."/>
            <person name="Hahn C."/>
            <person name="Garcia-Roger E.M."/>
            <person name="Carmona M.J."/>
            <person name="Serra M."/>
            <person name="Gomez A."/>
        </authorList>
    </citation>
    <scope>NUCLEOTIDE SEQUENCE [LARGE SCALE GENOMIC DNA]</scope>
    <source>
        <strain evidence="6">HYR1</strain>
    </source>
</reference>
<organism evidence="6 7">
    <name type="scientific">Brachionus plicatilis</name>
    <name type="common">Marine rotifer</name>
    <name type="synonym">Brachionus muelleri</name>
    <dbReference type="NCBI Taxonomy" id="10195"/>
    <lineage>
        <taxon>Eukaryota</taxon>
        <taxon>Metazoa</taxon>
        <taxon>Spiralia</taxon>
        <taxon>Gnathifera</taxon>
        <taxon>Rotifera</taxon>
        <taxon>Eurotatoria</taxon>
        <taxon>Monogononta</taxon>
        <taxon>Pseudotrocha</taxon>
        <taxon>Ploima</taxon>
        <taxon>Brachionidae</taxon>
        <taxon>Brachionus</taxon>
    </lineage>
</organism>
<gene>
    <name evidence="6" type="ORF">BpHYR1_032262</name>
</gene>
<keyword evidence="2" id="KW-0677">Repeat</keyword>
<dbReference type="PANTHER" id="PTHR20875">
    <property type="entry name" value="EF-HAND CALCIUM-BINDING DOMAIN-CONTAINING PROTEIN 6-RELATED"/>
    <property type="match status" value="1"/>
</dbReference>
<evidence type="ECO:0000259" key="5">
    <source>
        <dbReference type="PROSITE" id="PS50222"/>
    </source>
</evidence>
<evidence type="ECO:0000256" key="3">
    <source>
        <dbReference type="ARBA" id="ARBA00022837"/>
    </source>
</evidence>
<feature type="domain" description="EF-hand" evidence="5">
    <location>
        <begin position="733"/>
        <end position="768"/>
    </location>
</feature>